<dbReference type="SUPFAM" id="SSF49452">
    <property type="entry name" value="Starch-binding domain-like"/>
    <property type="match status" value="1"/>
</dbReference>
<protein>
    <recommendedName>
        <fullName evidence="1">DUF4382 domain-containing protein</fullName>
    </recommendedName>
</protein>
<dbReference type="InterPro" id="IPR013784">
    <property type="entry name" value="Carb-bd-like_fold"/>
</dbReference>
<comment type="caution">
    <text evidence="2">The sequence shown here is derived from an EMBL/GenBank/DDBJ whole genome shotgun (WGS) entry which is preliminary data.</text>
</comment>
<dbReference type="Pfam" id="PF14321">
    <property type="entry name" value="DUF4382"/>
    <property type="match status" value="1"/>
</dbReference>
<keyword evidence="3" id="KW-1185">Reference proteome</keyword>
<dbReference type="InterPro" id="IPR025491">
    <property type="entry name" value="DUF4382"/>
</dbReference>
<sequence length="276" mass="29134">MNAIMLKKELQNISISDISFVLFLLFSFLLAGCGTGSNGGAGTMTVEMTDAPIDSADAVNVNIESVEVQSQNGSGWITLNKPQKTYDLLELVNGATEVIGTTELEAGTYSQIRLILGDSGHSVVVDGKPYEMKVPGGPQTGVKLNVNAEIKPDIEYVLLLDFDASRSVVEAGQAVNTAKYLLQPVIEAKEKAITGNIAGTVNPADAEPVVYALAGNDTLSTTLADTSSGDFKLIGLEEGSYDVSVEPRNNNFQSKTVNSVSVTAGKTNDIDPIDLQ</sequence>
<dbReference type="OrthoDB" id="2111471at2"/>
<evidence type="ECO:0000259" key="1">
    <source>
        <dbReference type="Pfam" id="PF14321"/>
    </source>
</evidence>
<dbReference type="RefSeq" id="WP_148897944.1">
    <property type="nucleotide sequence ID" value="NZ_VNHY01000001.1"/>
</dbReference>
<dbReference type="Gene3D" id="2.60.40.1120">
    <property type="entry name" value="Carboxypeptidase-like, regulatory domain"/>
    <property type="match status" value="1"/>
</dbReference>
<dbReference type="PROSITE" id="PS51257">
    <property type="entry name" value="PROKAR_LIPOPROTEIN"/>
    <property type="match status" value="1"/>
</dbReference>
<reference evidence="2 3" key="1">
    <citation type="submission" date="2019-07" db="EMBL/GenBank/DDBJ databases">
        <title>Genomic Encyclopedia of Archaeal and Bacterial Type Strains, Phase II (KMG-II): from individual species to whole genera.</title>
        <authorList>
            <person name="Goeker M."/>
        </authorList>
    </citation>
    <scope>NUCLEOTIDE SEQUENCE [LARGE SCALE GENOMIC DNA]</scope>
    <source>
        <strain evidence="2 3">DSM 21935</strain>
    </source>
</reference>
<dbReference type="Proteomes" id="UP000324595">
    <property type="component" value="Unassembled WGS sequence"/>
</dbReference>
<dbReference type="GO" id="GO:0030246">
    <property type="term" value="F:carbohydrate binding"/>
    <property type="evidence" value="ECO:0007669"/>
    <property type="project" value="InterPro"/>
</dbReference>
<proteinExistence type="predicted"/>
<organism evidence="2 3">
    <name type="scientific">Fodinibius salinus</name>
    <dbReference type="NCBI Taxonomy" id="860790"/>
    <lineage>
        <taxon>Bacteria</taxon>
        <taxon>Pseudomonadati</taxon>
        <taxon>Balneolota</taxon>
        <taxon>Balneolia</taxon>
        <taxon>Balneolales</taxon>
        <taxon>Balneolaceae</taxon>
        <taxon>Fodinibius</taxon>
    </lineage>
</organism>
<feature type="domain" description="DUF4382" evidence="1">
    <location>
        <begin position="42"/>
        <end position="184"/>
    </location>
</feature>
<name>A0A5D3YQE5_9BACT</name>
<dbReference type="EMBL" id="VNHY01000001">
    <property type="protein sequence ID" value="TYP95269.1"/>
    <property type="molecule type" value="Genomic_DNA"/>
</dbReference>
<dbReference type="AlphaFoldDB" id="A0A5D3YQE5"/>
<gene>
    <name evidence="2" type="ORF">LX73_0567</name>
</gene>
<evidence type="ECO:0000313" key="2">
    <source>
        <dbReference type="EMBL" id="TYP95269.1"/>
    </source>
</evidence>
<evidence type="ECO:0000313" key="3">
    <source>
        <dbReference type="Proteomes" id="UP000324595"/>
    </source>
</evidence>
<accession>A0A5D3YQE5</accession>